<evidence type="ECO:0000313" key="2">
    <source>
        <dbReference type="Proteomes" id="UP000552883"/>
    </source>
</evidence>
<keyword evidence="1" id="KW-0255">Endonuclease</keyword>
<protein>
    <submittedName>
        <fullName evidence="1">Holliday junction resolvasome RuvABC endonuclease subunit</fullName>
    </submittedName>
</protein>
<reference evidence="1 2" key="1">
    <citation type="submission" date="2020-08" db="EMBL/GenBank/DDBJ databases">
        <title>Sequencing the genomes of 1000 actinobacteria strains.</title>
        <authorList>
            <person name="Klenk H.-P."/>
        </authorList>
    </citation>
    <scope>NUCLEOTIDE SEQUENCE [LARGE SCALE GENOMIC DNA]</scope>
    <source>
        <strain evidence="1 2">DSM 23889</strain>
    </source>
</reference>
<keyword evidence="1" id="KW-0540">Nuclease</keyword>
<keyword evidence="2" id="KW-1185">Reference proteome</keyword>
<evidence type="ECO:0000313" key="1">
    <source>
        <dbReference type="EMBL" id="MBB5617241.1"/>
    </source>
</evidence>
<name>A0A840X4S5_9MICO</name>
<organism evidence="1 2">
    <name type="scientific">Microcella frigidaquae</name>
    <dbReference type="NCBI Taxonomy" id="424758"/>
    <lineage>
        <taxon>Bacteria</taxon>
        <taxon>Bacillati</taxon>
        <taxon>Actinomycetota</taxon>
        <taxon>Actinomycetes</taxon>
        <taxon>Micrococcales</taxon>
        <taxon>Microbacteriaceae</taxon>
        <taxon>Microcella</taxon>
    </lineage>
</organism>
<dbReference type="GO" id="GO:0003676">
    <property type="term" value="F:nucleic acid binding"/>
    <property type="evidence" value="ECO:0007669"/>
    <property type="project" value="InterPro"/>
</dbReference>
<dbReference type="OrthoDB" id="3359450at2"/>
<dbReference type="GO" id="GO:0004519">
    <property type="term" value="F:endonuclease activity"/>
    <property type="evidence" value="ECO:0007669"/>
    <property type="project" value="UniProtKB-KW"/>
</dbReference>
<dbReference type="AlphaFoldDB" id="A0A840X4S5"/>
<dbReference type="InterPro" id="IPR012337">
    <property type="entry name" value="RNaseH-like_sf"/>
</dbReference>
<dbReference type="Gene3D" id="3.30.420.10">
    <property type="entry name" value="Ribonuclease H-like superfamily/Ribonuclease H"/>
    <property type="match status" value="1"/>
</dbReference>
<dbReference type="EMBL" id="JACHBS010000001">
    <property type="protein sequence ID" value="MBB5617241.1"/>
    <property type="molecule type" value="Genomic_DNA"/>
</dbReference>
<dbReference type="InterPro" id="IPR036397">
    <property type="entry name" value="RNaseH_sf"/>
</dbReference>
<accession>A0A840X4S5</accession>
<gene>
    <name evidence="1" type="ORF">BJ959_000737</name>
</gene>
<keyword evidence="1" id="KW-0378">Hydrolase</keyword>
<proteinExistence type="predicted"/>
<dbReference type="RefSeq" id="WP_153982520.1">
    <property type="nucleotide sequence ID" value="NZ_BAAANZ010000009.1"/>
</dbReference>
<dbReference type="SUPFAM" id="SSF53098">
    <property type="entry name" value="Ribonuclease H-like"/>
    <property type="match status" value="1"/>
</dbReference>
<comment type="caution">
    <text evidence="1">The sequence shown here is derived from an EMBL/GenBank/DDBJ whole genome shotgun (WGS) entry which is preliminary data.</text>
</comment>
<dbReference type="Proteomes" id="UP000552883">
    <property type="component" value="Unassembled WGS sequence"/>
</dbReference>
<sequence>MTAVLGVDQSLRGTGLALHADGETVTALVRADLGEGVAGIRQAVRYIVGRVVTFAPACDLYVLEMPYIPRHNSGLVLERAWLFGMLYDQLCSRGRVAIVAAKTRAMYATGNGNADKADVVAAMRTAHPHVEVRDDNIADALALMGMGCRWLGSPVDGEINTKQARAMTSARWP</sequence>